<reference evidence="2" key="1">
    <citation type="submission" date="2022-12" db="EMBL/GenBank/DDBJ databases">
        <authorList>
            <person name="Alioto T."/>
            <person name="Alioto T."/>
            <person name="Gomez Garrido J."/>
        </authorList>
    </citation>
    <scope>NUCLEOTIDE SEQUENCE</scope>
</reference>
<dbReference type="AlphaFoldDB" id="A0AA35K9Q2"/>
<evidence type="ECO:0000313" key="3">
    <source>
        <dbReference type="Proteomes" id="UP001178461"/>
    </source>
</evidence>
<evidence type="ECO:0000256" key="1">
    <source>
        <dbReference type="SAM" id="MobiDB-lite"/>
    </source>
</evidence>
<dbReference type="Proteomes" id="UP001178461">
    <property type="component" value="Chromosome 4"/>
</dbReference>
<name>A0AA35K9Q2_9SAUR</name>
<feature type="region of interest" description="Disordered" evidence="1">
    <location>
        <begin position="1"/>
        <end position="20"/>
    </location>
</feature>
<sequence>MDNSEQPQLHGDLSTACSDPNPAVMVQCHSAPPPNMSMIKGEVEKFLQGTKRFELPRQTCSVNIIKKTNVFFLIGQYGFSPPPLSPYHCYWKAP</sequence>
<protein>
    <submittedName>
        <fullName evidence="2">Uncharacterized protein</fullName>
    </submittedName>
</protein>
<accession>A0AA35K9Q2</accession>
<gene>
    <name evidence="2" type="ORF">PODLI_1B006992</name>
</gene>
<dbReference type="EMBL" id="OX395129">
    <property type="protein sequence ID" value="CAI5773479.1"/>
    <property type="molecule type" value="Genomic_DNA"/>
</dbReference>
<proteinExistence type="predicted"/>
<evidence type="ECO:0000313" key="2">
    <source>
        <dbReference type="EMBL" id="CAI5773479.1"/>
    </source>
</evidence>
<organism evidence="2 3">
    <name type="scientific">Podarcis lilfordi</name>
    <name type="common">Lilford's wall lizard</name>
    <dbReference type="NCBI Taxonomy" id="74358"/>
    <lineage>
        <taxon>Eukaryota</taxon>
        <taxon>Metazoa</taxon>
        <taxon>Chordata</taxon>
        <taxon>Craniata</taxon>
        <taxon>Vertebrata</taxon>
        <taxon>Euteleostomi</taxon>
        <taxon>Lepidosauria</taxon>
        <taxon>Squamata</taxon>
        <taxon>Bifurcata</taxon>
        <taxon>Unidentata</taxon>
        <taxon>Episquamata</taxon>
        <taxon>Laterata</taxon>
        <taxon>Lacertibaenia</taxon>
        <taxon>Lacertidae</taxon>
        <taxon>Podarcis</taxon>
    </lineage>
</organism>
<keyword evidence="3" id="KW-1185">Reference proteome</keyword>